<dbReference type="SUPFAM" id="SSF54909">
    <property type="entry name" value="Dimeric alpha+beta barrel"/>
    <property type="match status" value="1"/>
</dbReference>
<gene>
    <name evidence="3" type="ORF">CBER1_02850</name>
</gene>
<dbReference type="SMART" id="SM00886">
    <property type="entry name" value="Dabb"/>
    <property type="match status" value="1"/>
</dbReference>
<dbReference type="Gene3D" id="3.90.1590.10">
    <property type="entry name" value="glutathione-dependent formaldehyde- activating enzyme (gfa)"/>
    <property type="match status" value="1"/>
</dbReference>
<protein>
    <recommendedName>
        <fullName evidence="2">Stress-response A/B barrel domain-containing protein</fullName>
    </recommendedName>
</protein>
<comment type="caution">
    <text evidence="3">The sequence shown here is derived from an EMBL/GenBank/DDBJ whole genome shotgun (WGS) entry which is preliminary data.</text>
</comment>
<dbReference type="PANTHER" id="PTHR33178:SF10">
    <property type="entry name" value="STRESS-RESPONSE A_B BARREL DOMAIN-CONTAINING PROTEIN"/>
    <property type="match status" value="1"/>
</dbReference>
<comment type="subunit">
    <text evidence="1">Homodimer.</text>
</comment>
<dbReference type="STRING" id="357750.A0A2S6CC21"/>
<proteinExistence type="predicted"/>
<dbReference type="EMBL" id="PNEN01000499">
    <property type="protein sequence ID" value="PPJ57264.1"/>
    <property type="molecule type" value="Genomic_DNA"/>
</dbReference>
<evidence type="ECO:0000259" key="2">
    <source>
        <dbReference type="PROSITE" id="PS51502"/>
    </source>
</evidence>
<evidence type="ECO:0000313" key="4">
    <source>
        <dbReference type="Proteomes" id="UP000237631"/>
    </source>
</evidence>
<accession>A0A2S6CC21</accession>
<reference evidence="4" key="1">
    <citation type="journal article" date="2017" name="bioRxiv">
        <title>Conservation of a gene cluster reveals novel cercosporin biosynthetic mechanisms and extends production to the genus Colletotrichum.</title>
        <authorList>
            <person name="de Jonge R."/>
            <person name="Ebert M.K."/>
            <person name="Huitt-Roehl C.R."/>
            <person name="Pal P."/>
            <person name="Suttle J.C."/>
            <person name="Spanner R.E."/>
            <person name="Neubauer J.D."/>
            <person name="Jurick W.M.II."/>
            <person name="Stott K.A."/>
            <person name="Secor G.A."/>
            <person name="Thomma B.P.H.J."/>
            <person name="Van de Peer Y."/>
            <person name="Townsend C.A."/>
            <person name="Bolton M.D."/>
        </authorList>
    </citation>
    <scope>NUCLEOTIDE SEQUENCE [LARGE SCALE GENOMIC DNA]</scope>
    <source>
        <strain evidence="4">CBS538.71</strain>
    </source>
</reference>
<keyword evidence="4" id="KW-1185">Reference proteome</keyword>
<dbReference type="Pfam" id="PF07876">
    <property type="entry name" value="Dabb"/>
    <property type="match status" value="1"/>
</dbReference>
<dbReference type="AlphaFoldDB" id="A0A2S6CC21"/>
<dbReference type="PROSITE" id="PS51502">
    <property type="entry name" value="S_R_A_B_BARREL"/>
    <property type="match status" value="1"/>
</dbReference>
<dbReference type="Proteomes" id="UP000237631">
    <property type="component" value="Unassembled WGS sequence"/>
</dbReference>
<sequence>MGVYHIVLFKLKPGVTQEQIAELEAAGRAMVGQVPGLVKFDFGPPLASTAHRALGYDLGLVSTLEKPEDVAIYAQHPAHLKVHHVREKIYVVFTYSSCRKVSGGPYQAYVDVNASSVRFFDHKEALQYEGLPKDDMGGIVFIRFSKVGERAYCATCNTPLAMRYKIEMDVTALALGAVDEESLTPAAREALRLSTHIFTSQKAWWLDIKDDGLTKHGRFGGDFETKMSQYESDVAGE</sequence>
<name>A0A2S6CC21_9PEZI</name>
<organism evidence="3 4">
    <name type="scientific">Cercospora berteroae</name>
    <dbReference type="NCBI Taxonomy" id="357750"/>
    <lineage>
        <taxon>Eukaryota</taxon>
        <taxon>Fungi</taxon>
        <taxon>Dikarya</taxon>
        <taxon>Ascomycota</taxon>
        <taxon>Pezizomycotina</taxon>
        <taxon>Dothideomycetes</taxon>
        <taxon>Dothideomycetidae</taxon>
        <taxon>Mycosphaerellales</taxon>
        <taxon>Mycosphaerellaceae</taxon>
        <taxon>Cercospora</taxon>
    </lineage>
</organism>
<dbReference type="SUPFAM" id="SSF51316">
    <property type="entry name" value="Mss4-like"/>
    <property type="match status" value="1"/>
</dbReference>
<dbReference type="InterPro" id="IPR011057">
    <property type="entry name" value="Mss4-like_sf"/>
</dbReference>
<dbReference type="PANTHER" id="PTHR33178">
    <property type="match status" value="1"/>
</dbReference>
<dbReference type="InterPro" id="IPR044662">
    <property type="entry name" value="HS1/DABB1-like"/>
</dbReference>
<dbReference type="InterPro" id="IPR011008">
    <property type="entry name" value="Dimeric_a/b-barrel"/>
</dbReference>
<dbReference type="Gene3D" id="3.30.70.100">
    <property type="match status" value="1"/>
</dbReference>
<evidence type="ECO:0000313" key="3">
    <source>
        <dbReference type="EMBL" id="PPJ57264.1"/>
    </source>
</evidence>
<dbReference type="InterPro" id="IPR013097">
    <property type="entry name" value="Dabb"/>
</dbReference>
<dbReference type="OrthoDB" id="2212170at2759"/>
<feature type="domain" description="Stress-response A/B barrel" evidence="2">
    <location>
        <begin position="3"/>
        <end position="122"/>
    </location>
</feature>
<evidence type="ECO:0000256" key="1">
    <source>
        <dbReference type="ARBA" id="ARBA00011738"/>
    </source>
</evidence>